<evidence type="ECO:0008006" key="4">
    <source>
        <dbReference type="Google" id="ProtNLM"/>
    </source>
</evidence>
<gene>
    <name evidence="2" type="ORF">FDG2_3878</name>
</gene>
<sequence>MRRRPVCPPVLVSEFAGFRFPPEVIVLAVRWYLRYVLSYQDVEELLAERGLVEVTTDQLSSADGTPSANSDTEGDRRASCQVRWGRTRSLLRGADCLRWQVDRDNYIDAYGHLLLVGGDLIAQAIDTALRGEEIHPASAMRLIQGGKGEEEPCSEPATGRQAVS</sequence>
<evidence type="ECO:0000256" key="1">
    <source>
        <dbReference type="SAM" id="MobiDB-lite"/>
    </source>
</evidence>
<organism evidence="2 3">
    <name type="scientific">Candidatus Protofrankia californiensis</name>
    <dbReference type="NCBI Taxonomy" id="1839754"/>
    <lineage>
        <taxon>Bacteria</taxon>
        <taxon>Bacillati</taxon>
        <taxon>Actinomycetota</taxon>
        <taxon>Actinomycetes</taxon>
        <taxon>Frankiales</taxon>
        <taxon>Frankiaceae</taxon>
        <taxon>Protofrankia</taxon>
    </lineage>
</organism>
<protein>
    <recommendedName>
        <fullName evidence="4">Transposase</fullName>
    </recommendedName>
</protein>
<feature type="region of interest" description="Disordered" evidence="1">
    <location>
        <begin position="57"/>
        <end position="77"/>
    </location>
</feature>
<dbReference type="EMBL" id="FLUV01001629">
    <property type="protein sequence ID" value="SBW23672.1"/>
    <property type="molecule type" value="Genomic_DNA"/>
</dbReference>
<dbReference type="Proteomes" id="UP000199013">
    <property type="component" value="Unassembled WGS sequence"/>
</dbReference>
<keyword evidence="3" id="KW-1185">Reference proteome</keyword>
<accession>A0A1C3P1H2</accession>
<reference evidence="3" key="1">
    <citation type="submission" date="2016-02" db="EMBL/GenBank/DDBJ databases">
        <authorList>
            <person name="Wibberg D."/>
        </authorList>
    </citation>
    <scope>NUCLEOTIDE SEQUENCE [LARGE SCALE GENOMIC DNA]</scope>
</reference>
<name>A0A1C3P1H2_9ACTN</name>
<dbReference type="AlphaFoldDB" id="A0A1C3P1H2"/>
<evidence type="ECO:0000313" key="2">
    <source>
        <dbReference type="EMBL" id="SBW23672.1"/>
    </source>
</evidence>
<proteinExistence type="predicted"/>
<feature type="compositionally biased region" description="Polar residues" evidence="1">
    <location>
        <begin position="57"/>
        <end position="71"/>
    </location>
</feature>
<evidence type="ECO:0000313" key="3">
    <source>
        <dbReference type="Proteomes" id="UP000199013"/>
    </source>
</evidence>